<accession>A0A1X6Z5M9</accession>
<gene>
    <name evidence="3" type="primary">kdpE</name>
    <name evidence="3" type="ORF">PSM7751_01950</name>
</gene>
<dbReference type="OrthoDB" id="7831674at2"/>
<feature type="modified residue" description="4-aspartylphosphate" evidence="1">
    <location>
        <position position="69"/>
    </location>
</feature>
<dbReference type="SMART" id="SM00448">
    <property type="entry name" value="REC"/>
    <property type="match status" value="1"/>
</dbReference>
<dbReference type="SUPFAM" id="SSF52172">
    <property type="entry name" value="CheY-like"/>
    <property type="match status" value="1"/>
</dbReference>
<reference evidence="3 4" key="1">
    <citation type="submission" date="2017-03" db="EMBL/GenBank/DDBJ databases">
        <authorList>
            <person name="Afonso C.L."/>
            <person name="Miller P.J."/>
            <person name="Scott M.A."/>
            <person name="Spackman E."/>
            <person name="Goraichik I."/>
            <person name="Dimitrov K.M."/>
            <person name="Suarez D.L."/>
            <person name="Swayne D.E."/>
        </authorList>
    </citation>
    <scope>NUCLEOTIDE SEQUENCE [LARGE SCALE GENOMIC DNA]</scope>
    <source>
        <strain evidence="3 4">CECT 7751</strain>
    </source>
</reference>
<keyword evidence="4" id="KW-1185">Reference proteome</keyword>
<dbReference type="AlphaFoldDB" id="A0A1X6Z5M9"/>
<sequence>MDPLETIAAPTATRPMLGLTVLVVEDSLYASEALRLLCLRSGARIRRADCLRSARRHLQVYRPSVAVVDLGLPDGSGAELIGDLTRGAARLGVVAAMSGDPGVEAAAREAGAQIFFEKPMTSLAAFQQAILAQLPEEYRRSGPRPLSGEPIEPDPVAYKDDMAHAAELLQENTDTATLAYLGQFLHGVARCAGDEELEAAADHLSARLAEDQPLGSDLGQLAGLLQARVGQRMAI</sequence>
<dbReference type="Pfam" id="PF00072">
    <property type="entry name" value="Response_reg"/>
    <property type="match status" value="1"/>
</dbReference>
<organism evidence="3 4">
    <name type="scientific">Pseudooceanicola marinus</name>
    <dbReference type="NCBI Taxonomy" id="396013"/>
    <lineage>
        <taxon>Bacteria</taxon>
        <taxon>Pseudomonadati</taxon>
        <taxon>Pseudomonadota</taxon>
        <taxon>Alphaproteobacteria</taxon>
        <taxon>Rhodobacterales</taxon>
        <taxon>Paracoccaceae</taxon>
        <taxon>Pseudooceanicola</taxon>
    </lineage>
</organism>
<dbReference type="CDD" id="cd00156">
    <property type="entry name" value="REC"/>
    <property type="match status" value="1"/>
</dbReference>
<dbReference type="Proteomes" id="UP000193963">
    <property type="component" value="Unassembled WGS sequence"/>
</dbReference>
<evidence type="ECO:0000259" key="2">
    <source>
        <dbReference type="PROSITE" id="PS50110"/>
    </source>
</evidence>
<dbReference type="RefSeq" id="WP_085887830.1">
    <property type="nucleotide sequence ID" value="NZ_FWFN01000003.1"/>
</dbReference>
<name>A0A1X6Z5M9_9RHOB</name>
<proteinExistence type="predicted"/>
<protein>
    <submittedName>
        <fullName evidence="3">KDP operon transcriptional regulatory protein KdpE</fullName>
    </submittedName>
</protein>
<dbReference type="InterPro" id="IPR001789">
    <property type="entry name" value="Sig_transdc_resp-reg_receiver"/>
</dbReference>
<feature type="domain" description="Response regulatory" evidence="2">
    <location>
        <begin position="20"/>
        <end position="133"/>
    </location>
</feature>
<evidence type="ECO:0000256" key="1">
    <source>
        <dbReference type="PROSITE-ProRule" id="PRU00169"/>
    </source>
</evidence>
<dbReference type="PROSITE" id="PS50110">
    <property type="entry name" value="RESPONSE_REGULATORY"/>
    <property type="match status" value="1"/>
</dbReference>
<dbReference type="GO" id="GO:0000160">
    <property type="term" value="P:phosphorelay signal transduction system"/>
    <property type="evidence" value="ECO:0007669"/>
    <property type="project" value="InterPro"/>
</dbReference>
<dbReference type="EMBL" id="FWFN01000003">
    <property type="protein sequence ID" value="SLN41810.1"/>
    <property type="molecule type" value="Genomic_DNA"/>
</dbReference>
<dbReference type="InterPro" id="IPR011006">
    <property type="entry name" value="CheY-like_superfamily"/>
</dbReference>
<keyword evidence="1" id="KW-0597">Phosphoprotein</keyword>
<dbReference type="Gene3D" id="3.40.50.2300">
    <property type="match status" value="1"/>
</dbReference>
<evidence type="ECO:0000313" key="4">
    <source>
        <dbReference type="Proteomes" id="UP000193963"/>
    </source>
</evidence>
<evidence type="ECO:0000313" key="3">
    <source>
        <dbReference type="EMBL" id="SLN41810.1"/>
    </source>
</evidence>